<dbReference type="AlphaFoldDB" id="A0A926HQH3"/>
<sequence>MRPDALTHLSLFTGIGGLDLAAEWAGFHTVGQCEWADYPTRVLEKHWPDVPRWRDIRTLTKESYHERTGLRTVDVISGGFPCQPFSVAGKRRGKADDRYLWPEMLRVISELKPAWVVGENVAGIVNMALDQVLSDLEGQGYAARTFVVPACAVDAPHRRDRCAIIACANNLAHAERVGHGQDGAESDYDPKRDHTSPKQTRRAELCETGPGCGTVPDAQSAGKRGLSIQPWESRQAGAYVERLRQDVRHAGCKGPQDGDGAAIPEEPQFKRSSSDGGAWWPAEPGVGRVADGIPHRVDRLRCLGNAVVPQQFYPFFAAIAEVESGHGQAD</sequence>
<evidence type="ECO:0000256" key="3">
    <source>
        <dbReference type="ARBA" id="ARBA00022691"/>
    </source>
</evidence>
<keyword evidence="4" id="KW-0680">Restriction system</keyword>
<dbReference type="InterPro" id="IPR018117">
    <property type="entry name" value="C5_DNA_meth_AS"/>
</dbReference>
<dbReference type="Pfam" id="PF00145">
    <property type="entry name" value="DNA_methylase"/>
    <property type="match status" value="1"/>
</dbReference>
<feature type="active site" evidence="5">
    <location>
        <position position="82"/>
    </location>
</feature>
<evidence type="ECO:0000256" key="4">
    <source>
        <dbReference type="ARBA" id="ARBA00022747"/>
    </source>
</evidence>
<gene>
    <name evidence="9" type="primary">dcm</name>
    <name evidence="9" type="ORF">H8696_07750</name>
</gene>
<comment type="similarity">
    <text evidence="5 6">Belongs to the class I-like SAM-binding methyltransferase superfamily. C5-methyltransferase family.</text>
</comment>
<dbReference type="InterPro" id="IPR050750">
    <property type="entry name" value="C5-MTase"/>
</dbReference>
<evidence type="ECO:0000256" key="5">
    <source>
        <dbReference type="PROSITE-ProRule" id="PRU01016"/>
    </source>
</evidence>
<dbReference type="Proteomes" id="UP000623172">
    <property type="component" value="Unassembled WGS sequence"/>
</dbReference>
<evidence type="ECO:0000313" key="10">
    <source>
        <dbReference type="Proteomes" id="UP000623172"/>
    </source>
</evidence>
<dbReference type="SUPFAM" id="SSF53335">
    <property type="entry name" value="S-adenosyl-L-methionine-dependent methyltransferases"/>
    <property type="match status" value="1"/>
</dbReference>
<feature type="compositionally biased region" description="Basic and acidic residues" evidence="8">
    <location>
        <begin position="188"/>
        <end position="205"/>
    </location>
</feature>
<dbReference type="PROSITE" id="PS51679">
    <property type="entry name" value="SAM_MT_C5"/>
    <property type="match status" value="1"/>
</dbReference>
<dbReference type="GO" id="GO:0009307">
    <property type="term" value="P:DNA restriction-modification system"/>
    <property type="evidence" value="ECO:0007669"/>
    <property type="project" value="UniProtKB-KW"/>
</dbReference>
<dbReference type="PRINTS" id="PR00105">
    <property type="entry name" value="C5METTRFRASE"/>
</dbReference>
<proteinExistence type="inferred from homology"/>
<organism evidence="9 10">
    <name type="scientific">Gehongia tenuis</name>
    <dbReference type="NCBI Taxonomy" id="2763655"/>
    <lineage>
        <taxon>Bacteria</taxon>
        <taxon>Bacillati</taxon>
        <taxon>Bacillota</taxon>
        <taxon>Clostridia</taxon>
        <taxon>Christensenellales</taxon>
        <taxon>Christensenellaceae</taxon>
        <taxon>Gehongia</taxon>
    </lineage>
</organism>
<dbReference type="PANTHER" id="PTHR46098:SF1">
    <property type="entry name" value="TRNA (CYTOSINE(38)-C(5))-METHYLTRANSFERASE"/>
    <property type="match status" value="1"/>
</dbReference>
<evidence type="ECO:0000256" key="2">
    <source>
        <dbReference type="ARBA" id="ARBA00022679"/>
    </source>
</evidence>
<dbReference type="NCBIfam" id="TIGR00675">
    <property type="entry name" value="dcm"/>
    <property type="match status" value="1"/>
</dbReference>
<dbReference type="GO" id="GO:0003886">
    <property type="term" value="F:DNA (cytosine-5-)-methyltransferase activity"/>
    <property type="evidence" value="ECO:0007669"/>
    <property type="project" value="UniProtKB-EC"/>
</dbReference>
<dbReference type="InterPro" id="IPR001525">
    <property type="entry name" value="C5_MeTfrase"/>
</dbReference>
<dbReference type="PROSITE" id="PS00094">
    <property type="entry name" value="C5_MTASE_1"/>
    <property type="match status" value="1"/>
</dbReference>
<keyword evidence="3 5" id="KW-0949">S-adenosyl-L-methionine</keyword>
<reference evidence="9" key="1">
    <citation type="submission" date="2020-08" db="EMBL/GenBank/DDBJ databases">
        <title>Genome public.</title>
        <authorList>
            <person name="Liu C."/>
            <person name="Sun Q."/>
        </authorList>
    </citation>
    <scope>NUCLEOTIDE SEQUENCE</scope>
    <source>
        <strain evidence="9">NSJ-53</strain>
    </source>
</reference>
<dbReference type="EC" id="2.1.1.37" evidence="7"/>
<comment type="caution">
    <text evidence="9">The sequence shown here is derived from an EMBL/GenBank/DDBJ whole genome shotgun (WGS) entry which is preliminary data.</text>
</comment>
<dbReference type="InterPro" id="IPR029063">
    <property type="entry name" value="SAM-dependent_MTases_sf"/>
</dbReference>
<protein>
    <recommendedName>
        <fullName evidence="7">Cytosine-specific methyltransferase</fullName>
        <ecNumber evidence="7">2.1.1.37</ecNumber>
    </recommendedName>
</protein>
<dbReference type="RefSeq" id="WP_249316360.1">
    <property type="nucleotide sequence ID" value="NZ_JACRSR010000003.1"/>
</dbReference>
<dbReference type="EMBL" id="JACRSR010000003">
    <property type="protein sequence ID" value="MBC8531740.1"/>
    <property type="molecule type" value="Genomic_DNA"/>
</dbReference>
<comment type="catalytic activity">
    <reaction evidence="7">
        <text>a 2'-deoxycytidine in DNA + S-adenosyl-L-methionine = a 5-methyl-2'-deoxycytidine in DNA + S-adenosyl-L-homocysteine + H(+)</text>
        <dbReference type="Rhea" id="RHEA:13681"/>
        <dbReference type="Rhea" id="RHEA-COMP:11369"/>
        <dbReference type="Rhea" id="RHEA-COMP:11370"/>
        <dbReference type="ChEBI" id="CHEBI:15378"/>
        <dbReference type="ChEBI" id="CHEBI:57856"/>
        <dbReference type="ChEBI" id="CHEBI:59789"/>
        <dbReference type="ChEBI" id="CHEBI:85452"/>
        <dbReference type="ChEBI" id="CHEBI:85454"/>
        <dbReference type="EC" id="2.1.1.37"/>
    </reaction>
</comment>
<keyword evidence="1 5" id="KW-0489">Methyltransferase</keyword>
<keyword evidence="10" id="KW-1185">Reference proteome</keyword>
<evidence type="ECO:0000313" key="9">
    <source>
        <dbReference type="EMBL" id="MBC8531740.1"/>
    </source>
</evidence>
<keyword evidence="2 5" id="KW-0808">Transferase</keyword>
<accession>A0A926HQH3</accession>
<dbReference type="Gene3D" id="3.40.50.150">
    <property type="entry name" value="Vaccinia Virus protein VP39"/>
    <property type="match status" value="1"/>
</dbReference>
<feature type="region of interest" description="Disordered" evidence="8">
    <location>
        <begin position="178"/>
        <end position="225"/>
    </location>
</feature>
<name>A0A926HQH3_9FIRM</name>
<feature type="region of interest" description="Disordered" evidence="8">
    <location>
        <begin position="252"/>
        <end position="282"/>
    </location>
</feature>
<evidence type="ECO:0000256" key="6">
    <source>
        <dbReference type="RuleBase" id="RU000416"/>
    </source>
</evidence>
<dbReference type="GO" id="GO:0032259">
    <property type="term" value="P:methylation"/>
    <property type="evidence" value="ECO:0007669"/>
    <property type="project" value="UniProtKB-KW"/>
</dbReference>
<dbReference type="PANTHER" id="PTHR46098">
    <property type="entry name" value="TRNA (CYTOSINE(38)-C(5))-METHYLTRANSFERASE"/>
    <property type="match status" value="1"/>
</dbReference>
<evidence type="ECO:0000256" key="8">
    <source>
        <dbReference type="SAM" id="MobiDB-lite"/>
    </source>
</evidence>
<evidence type="ECO:0000256" key="1">
    <source>
        <dbReference type="ARBA" id="ARBA00022603"/>
    </source>
</evidence>
<evidence type="ECO:0000256" key="7">
    <source>
        <dbReference type="RuleBase" id="RU000417"/>
    </source>
</evidence>